<dbReference type="EMBL" id="BMLK01000002">
    <property type="protein sequence ID" value="GGN42634.1"/>
    <property type="molecule type" value="Genomic_DNA"/>
</dbReference>
<feature type="domain" description="Aldehyde oxidase/xanthine dehydrogenase a/b hammerhead" evidence="1">
    <location>
        <begin position="206"/>
        <end position="293"/>
    </location>
</feature>
<dbReference type="Pfam" id="PF20256">
    <property type="entry name" value="MoCoBD_2"/>
    <property type="match status" value="2"/>
</dbReference>
<dbReference type="InterPro" id="IPR012368">
    <property type="entry name" value="OxRdtase_Mopterin-bd_su_IorB"/>
</dbReference>
<comment type="caution">
    <text evidence="2">The sequence shown here is derived from an EMBL/GenBank/DDBJ whole genome shotgun (WGS) entry which is preliminary data.</text>
</comment>
<dbReference type="InterPro" id="IPR046867">
    <property type="entry name" value="AldOxase/xan_DH_MoCoBD2"/>
</dbReference>
<dbReference type="SUPFAM" id="SSF56003">
    <property type="entry name" value="Molybdenum cofactor-binding domain"/>
    <property type="match status" value="2"/>
</dbReference>
<dbReference type="Proteomes" id="UP000605099">
    <property type="component" value="Unassembled WGS sequence"/>
</dbReference>
<dbReference type="Pfam" id="PF02738">
    <property type="entry name" value="MoCoBD_1"/>
    <property type="match status" value="1"/>
</dbReference>
<dbReference type="Gene3D" id="3.90.1170.50">
    <property type="entry name" value="Aldehyde oxidase/xanthine dehydrogenase, a/b hammerhead"/>
    <property type="match status" value="1"/>
</dbReference>
<dbReference type="InterPro" id="IPR008274">
    <property type="entry name" value="AldOxase/xan_DH_MoCoBD1"/>
</dbReference>
<reference evidence="3" key="1">
    <citation type="journal article" date="2019" name="Int. J. Syst. Evol. Microbiol.">
        <title>The Global Catalogue of Microorganisms (GCM) 10K type strain sequencing project: providing services to taxonomists for standard genome sequencing and annotation.</title>
        <authorList>
            <consortium name="The Broad Institute Genomics Platform"/>
            <consortium name="The Broad Institute Genome Sequencing Center for Infectious Disease"/>
            <person name="Wu L."/>
            <person name="Ma J."/>
        </authorList>
    </citation>
    <scope>NUCLEOTIDE SEQUENCE [LARGE SCALE GENOMIC DNA]</scope>
    <source>
        <strain evidence="3">CGMCC 1.6784</strain>
    </source>
</reference>
<evidence type="ECO:0000259" key="1">
    <source>
        <dbReference type="SMART" id="SM01008"/>
    </source>
</evidence>
<organism evidence="2 3">
    <name type="scientific">Novosphingobium indicum</name>
    <dbReference type="NCBI Taxonomy" id="462949"/>
    <lineage>
        <taxon>Bacteria</taxon>
        <taxon>Pseudomonadati</taxon>
        <taxon>Pseudomonadota</taxon>
        <taxon>Alphaproteobacteria</taxon>
        <taxon>Sphingomonadales</taxon>
        <taxon>Sphingomonadaceae</taxon>
        <taxon>Novosphingobium</taxon>
    </lineage>
</organism>
<proteinExistence type="predicted"/>
<accession>A0ABQ2J9J5</accession>
<dbReference type="InterPro" id="IPR037165">
    <property type="entry name" value="AldOxase/xan_DH_Mopterin-bd_sf"/>
</dbReference>
<dbReference type="PANTHER" id="PTHR47495">
    <property type="entry name" value="ALDEHYDE DEHYDROGENASE"/>
    <property type="match status" value="1"/>
</dbReference>
<protein>
    <submittedName>
        <fullName evidence="2">Isoquinoline 1-oxidoreductase subunit beta</fullName>
    </submittedName>
</protein>
<dbReference type="PIRSF" id="PIRSF036389">
    <property type="entry name" value="IOR_B"/>
    <property type="match status" value="1"/>
</dbReference>
<dbReference type="InterPro" id="IPR006311">
    <property type="entry name" value="TAT_signal"/>
</dbReference>
<dbReference type="Gene3D" id="3.30.365.10">
    <property type="entry name" value="Aldehyde oxidase/xanthine dehydrogenase, molybdopterin binding domain"/>
    <property type="match status" value="4"/>
</dbReference>
<dbReference type="PANTHER" id="PTHR47495:SF1">
    <property type="entry name" value="BLL3820 PROTEIN"/>
    <property type="match status" value="1"/>
</dbReference>
<dbReference type="SMART" id="SM01008">
    <property type="entry name" value="Ald_Xan_dh_C"/>
    <property type="match status" value="1"/>
</dbReference>
<dbReference type="InterPro" id="IPR052516">
    <property type="entry name" value="N-heterocyclic_Hydroxylase"/>
</dbReference>
<keyword evidence="3" id="KW-1185">Reference proteome</keyword>
<dbReference type="InterPro" id="IPR000674">
    <property type="entry name" value="Ald_Oxase/Xan_DH_a/b"/>
</dbReference>
<evidence type="ECO:0000313" key="2">
    <source>
        <dbReference type="EMBL" id="GGN42634.1"/>
    </source>
</evidence>
<name>A0ABQ2J9J5_9SPHN</name>
<sequence length="735" mass="77956">MNAPSAMSRRSFLSVSLVGGAVLTFGASLALAGEGEKEGVEPPVLNAFIRINADNSVVIGAKNPEIGQGVKTMLPMLIAEELDVDWEQVHIEQTLADEKIYGRQSAGGSRSTPVNWLPMRQAGAAARAMLAMAAASEWAVEPASLATGSGMVRHAASGRSATYASLAAVAAKITPPALDTVVLKPDDAFKIIGTSRRGGDTPAIVRGKPLFGIDTELPGMVHAALEACPVFQGTIASFDDKAVKAVKGVIAVVPVNTGLVPKGKFDALAIVADSWWTAQQARKQLTVEWDTGTLRAYSTEAYGKQASAALEGTPQGDVLKKGDVETALSGAARTLTARYDYPFLAHATLEPQNCTGLFEDGALTLWAPSQAPGSGRRQVAEMLDIAPDAITIHMTRIGGGFGRRLMSDYMVQVAQIARAVPGKPVKMLYTRADDTRHDYYRPGGWHELTAGLDEDGRLVALKDHFVSFGADGEPVRAAEMEETEFPAQIVPNVHFGVTYLPTNLPTGWLRAPTSNAMGFVFQSFLDEAAEAAGMDLPAFVLRLLGEDRELPKVGYAYQFNTGRARKVIEEVCKVSNWEAGRPAGASGKGRGFGFYFSHAGYFAEVVDVVVSQAGDIKVEKIWVAGDVGSHVINPLNALHQVQGAAIEGLAQAMIGQKVDQAEGAIVQENFDGFPLLRIDVVPQDVAVTFVTSQFPPTGLGEPALPPVIPALANAIHAATGKRIRSLPMALPDQTA</sequence>
<evidence type="ECO:0000313" key="3">
    <source>
        <dbReference type="Proteomes" id="UP000605099"/>
    </source>
</evidence>
<dbReference type="RefSeq" id="WP_188818091.1">
    <property type="nucleotide sequence ID" value="NZ_BMLK01000002.1"/>
</dbReference>
<gene>
    <name evidence="2" type="ORF">GCM10011349_05950</name>
</gene>
<dbReference type="PROSITE" id="PS51318">
    <property type="entry name" value="TAT"/>
    <property type="match status" value="1"/>
</dbReference>